<reference evidence="5" key="1">
    <citation type="submission" date="2018-01" db="EMBL/GenBank/DDBJ databases">
        <authorList>
            <person name="Mao J.F."/>
        </authorList>
    </citation>
    <scope>NUCLEOTIDE SEQUENCE</scope>
    <source>
        <strain evidence="5">Huo1</strain>
        <tissue evidence="5">Leaf</tissue>
    </source>
</reference>
<organism evidence="5">
    <name type="scientific">Salvia splendens</name>
    <name type="common">Scarlet sage</name>
    <dbReference type="NCBI Taxonomy" id="180675"/>
    <lineage>
        <taxon>Eukaryota</taxon>
        <taxon>Viridiplantae</taxon>
        <taxon>Streptophyta</taxon>
        <taxon>Embryophyta</taxon>
        <taxon>Tracheophyta</taxon>
        <taxon>Spermatophyta</taxon>
        <taxon>Magnoliopsida</taxon>
        <taxon>eudicotyledons</taxon>
        <taxon>Gunneridae</taxon>
        <taxon>Pentapetalae</taxon>
        <taxon>asterids</taxon>
        <taxon>lamiids</taxon>
        <taxon>Lamiales</taxon>
        <taxon>Lamiaceae</taxon>
        <taxon>Nepetoideae</taxon>
        <taxon>Mentheae</taxon>
        <taxon>Salviinae</taxon>
        <taxon>Salvia</taxon>
        <taxon>Salvia subgen. Calosphace</taxon>
        <taxon>core Calosphace</taxon>
    </lineage>
</organism>
<dbReference type="Proteomes" id="UP000298416">
    <property type="component" value="Unassembled WGS sequence"/>
</dbReference>
<keyword evidence="4" id="KW-0732">Signal</keyword>
<gene>
    <name evidence="5" type="ORF">SASPL_149169</name>
</gene>
<feature type="chain" id="PRO_5036499929" evidence="4">
    <location>
        <begin position="21"/>
        <end position="230"/>
    </location>
</feature>
<dbReference type="GO" id="GO:0008381">
    <property type="term" value="F:mechanosensitive monoatomic ion channel activity"/>
    <property type="evidence" value="ECO:0007669"/>
    <property type="project" value="TreeGrafter"/>
</dbReference>
<dbReference type="InterPro" id="IPR016688">
    <property type="entry name" value="MscS-like_plants/fungi"/>
</dbReference>
<reference evidence="5" key="2">
    <citation type="submission" date="2020-08" db="EMBL/GenBank/DDBJ databases">
        <title>Plant Genome Project.</title>
        <authorList>
            <person name="Zhang R.-G."/>
        </authorList>
    </citation>
    <scope>NUCLEOTIDE SEQUENCE</scope>
    <source>
        <strain evidence="5">Huo1</strain>
        <tissue evidence="5">Leaf</tissue>
    </source>
</reference>
<feature type="signal peptide" evidence="4">
    <location>
        <begin position="1"/>
        <end position="20"/>
    </location>
</feature>
<name>A0A8X8WB87_SALSN</name>
<proteinExistence type="inferred from homology"/>
<sequence length="230" mass="26391">MEWIFLILITTCLILSLTISSLKEKRTCGLELWRWCLMILVTFSGRLVSGWIIRVAVFLVERNFMLREKVLYFVYGLIDPELRALVAILAATVWLVKIILVKVLASSFHVATYFDRMKESMFQHYVLDTLLGPPMDEAAVARERSVGRVLSRGRGTRKIDMEKLRKLSMQNTATAWSVKRLVNYVRFFGLSTISKTVDQFGGTESEITSEWEAMASAKRIFKNVAKPRAK</sequence>
<dbReference type="PANTHER" id="PTHR31618:SF10">
    <property type="entry name" value="MECHANOSENSITIVE ION CHANNEL PROTEIN 10-LIKE"/>
    <property type="match status" value="1"/>
</dbReference>
<evidence type="ECO:0000256" key="4">
    <source>
        <dbReference type="SAM" id="SignalP"/>
    </source>
</evidence>
<feature type="transmembrane region" description="Helical" evidence="3">
    <location>
        <begin position="32"/>
        <end position="58"/>
    </location>
</feature>
<dbReference type="GO" id="GO:0005886">
    <property type="term" value="C:plasma membrane"/>
    <property type="evidence" value="ECO:0007669"/>
    <property type="project" value="TreeGrafter"/>
</dbReference>
<dbReference type="PANTHER" id="PTHR31618">
    <property type="entry name" value="MECHANOSENSITIVE ION CHANNEL PROTEIN 5"/>
    <property type="match status" value="1"/>
</dbReference>
<keyword evidence="3" id="KW-0472">Membrane</keyword>
<keyword evidence="3" id="KW-1133">Transmembrane helix</keyword>
<evidence type="ECO:0000256" key="2">
    <source>
        <dbReference type="ARBA" id="ARBA00008017"/>
    </source>
</evidence>
<feature type="transmembrane region" description="Helical" evidence="3">
    <location>
        <begin position="94"/>
        <end position="114"/>
    </location>
</feature>
<keyword evidence="3" id="KW-0812">Transmembrane</keyword>
<comment type="similarity">
    <text evidence="2">Belongs to the MscS (TC 1.A.23) family.</text>
</comment>
<evidence type="ECO:0000256" key="1">
    <source>
        <dbReference type="ARBA" id="ARBA00004141"/>
    </source>
</evidence>
<dbReference type="EMBL" id="PNBA02000019">
    <property type="protein sequence ID" value="KAG6391415.1"/>
    <property type="molecule type" value="Genomic_DNA"/>
</dbReference>
<dbReference type="GO" id="GO:0050982">
    <property type="term" value="P:detection of mechanical stimulus"/>
    <property type="evidence" value="ECO:0007669"/>
    <property type="project" value="TreeGrafter"/>
</dbReference>
<dbReference type="GO" id="GO:0006820">
    <property type="term" value="P:monoatomic anion transport"/>
    <property type="evidence" value="ECO:0007669"/>
    <property type="project" value="TreeGrafter"/>
</dbReference>
<comment type="caution">
    <text evidence="5">The sequence shown here is derived from an EMBL/GenBank/DDBJ whole genome shotgun (WGS) entry which is preliminary data.</text>
</comment>
<accession>A0A8X8WB87</accession>
<protein>
    <submittedName>
        <fullName evidence="5">Uncharacterized protein</fullName>
    </submittedName>
</protein>
<evidence type="ECO:0000256" key="3">
    <source>
        <dbReference type="SAM" id="Phobius"/>
    </source>
</evidence>
<dbReference type="AlphaFoldDB" id="A0A8X8WB87"/>
<keyword evidence="6" id="KW-1185">Reference proteome</keyword>
<comment type="subcellular location">
    <subcellularLocation>
        <location evidence="1">Membrane</location>
        <topology evidence="1">Multi-pass membrane protein</topology>
    </subcellularLocation>
</comment>
<evidence type="ECO:0000313" key="5">
    <source>
        <dbReference type="EMBL" id="KAG6391415.1"/>
    </source>
</evidence>
<evidence type="ECO:0000313" key="6">
    <source>
        <dbReference type="Proteomes" id="UP000298416"/>
    </source>
</evidence>